<dbReference type="GO" id="GO:0005886">
    <property type="term" value="C:plasma membrane"/>
    <property type="evidence" value="ECO:0007669"/>
    <property type="project" value="UniProtKB-SubCell"/>
</dbReference>
<dbReference type="AlphaFoldDB" id="A0A371AVF3"/>
<name>A0A371AVF3_9FIRM</name>
<gene>
    <name evidence="3" type="ORF">DWV06_08905</name>
</gene>
<keyword evidence="4" id="KW-1185">Reference proteome</keyword>
<dbReference type="OrthoDB" id="9801753at2"/>
<accession>A0A371AVF3</accession>
<keyword evidence="2" id="KW-1003">Cell membrane</keyword>
<dbReference type="HAMAP" id="MF_00386">
    <property type="entry name" value="UPF0161_YidD"/>
    <property type="match status" value="1"/>
</dbReference>
<sequence length="69" mass="7900">MKKILLFLIKIYRRYLSPLKSSKCPYIPTCSQYGLEAIEKYGAIKGSLLTAWRLLRCNPFSKGGYDPVP</sequence>
<reference evidence="3 4" key="1">
    <citation type="submission" date="2018-07" db="EMBL/GenBank/DDBJ databases">
        <title>Anaerosacharophilus polymeroproducens gen. nov. sp. nov., an anaerobic bacterium isolated from salt field.</title>
        <authorList>
            <person name="Kim W."/>
            <person name="Yang S.-H."/>
            <person name="Oh J."/>
            <person name="Lee J.-H."/>
            <person name="Kwon K.K."/>
        </authorList>
    </citation>
    <scope>NUCLEOTIDE SEQUENCE [LARGE SCALE GENOMIC DNA]</scope>
    <source>
        <strain evidence="3 4">MCWD5</strain>
    </source>
</reference>
<evidence type="ECO:0000313" key="4">
    <source>
        <dbReference type="Proteomes" id="UP000255036"/>
    </source>
</evidence>
<evidence type="ECO:0000256" key="1">
    <source>
        <dbReference type="ARBA" id="ARBA00023136"/>
    </source>
</evidence>
<dbReference type="InterPro" id="IPR002696">
    <property type="entry name" value="Membr_insert_effic_factor_YidD"/>
</dbReference>
<comment type="similarity">
    <text evidence="2">Belongs to the UPF0161 family.</text>
</comment>
<comment type="caution">
    <text evidence="3">The sequence shown here is derived from an EMBL/GenBank/DDBJ whole genome shotgun (WGS) entry which is preliminary data.</text>
</comment>
<dbReference type="NCBIfam" id="TIGR00278">
    <property type="entry name" value="membrane protein insertion efficiency factor YidD"/>
    <property type="match status" value="1"/>
</dbReference>
<comment type="subcellular location">
    <subcellularLocation>
        <location evidence="2">Cell membrane</location>
        <topology evidence="2">Peripheral membrane protein</topology>
        <orientation evidence="2">Cytoplasmic side</orientation>
    </subcellularLocation>
</comment>
<dbReference type="PANTHER" id="PTHR33383:SF1">
    <property type="entry name" value="MEMBRANE PROTEIN INSERTION EFFICIENCY FACTOR-RELATED"/>
    <property type="match status" value="1"/>
</dbReference>
<evidence type="ECO:0000313" key="3">
    <source>
        <dbReference type="EMBL" id="RDU23547.1"/>
    </source>
</evidence>
<dbReference type="SMART" id="SM01234">
    <property type="entry name" value="Haemolytic"/>
    <property type="match status" value="1"/>
</dbReference>
<dbReference type="Pfam" id="PF01809">
    <property type="entry name" value="YidD"/>
    <property type="match status" value="1"/>
</dbReference>
<dbReference type="EMBL" id="QRCT01000023">
    <property type="protein sequence ID" value="RDU23547.1"/>
    <property type="molecule type" value="Genomic_DNA"/>
</dbReference>
<comment type="function">
    <text evidence="2">Could be involved in insertion of integral membrane proteins into the membrane.</text>
</comment>
<proteinExistence type="inferred from homology"/>
<evidence type="ECO:0000256" key="2">
    <source>
        <dbReference type="HAMAP-Rule" id="MF_00386"/>
    </source>
</evidence>
<dbReference type="Proteomes" id="UP000255036">
    <property type="component" value="Unassembled WGS sequence"/>
</dbReference>
<protein>
    <recommendedName>
        <fullName evidence="2">Putative membrane protein insertion efficiency factor</fullName>
    </recommendedName>
</protein>
<keyword evidence="1 2" id="KW-0472">Membrane</keyword>
<dbReference type="RefSeq" id="WP_115481836.1">
    <property type="nucleotide sequence ID" value="NZ_QRCT01000023.1"/>
</dbReference>
<organism evidence="3 4">
    <name type="scientific">Anaerosacchariphilus polymeriproducens</name>
    <dbReference type="NCBI Taxonomy" id="1812858"/>
    <lineage>
        <taxon>Bacteria</taxon>
        <taxon>Bacillati</taxon>
        <taxon>Bacillota</taxon>
        <taxon>Clostridia</taxon>
        <taxon>Lachnospirales</taxon>
        <taxon>Lachnospiraceae</taxon>
        <taxon>Anaerosacchariphilus</taxon>
    </lineage>
</organism>
<dbReference type="PANTHER" id="PTHR33383">
    <property type="entry name" value="MEMBRANE PROTEIN INSERTION EFFICIENCY FACTOR-RELATED"/>
    <property type="match status" value="1"/>
</dbReference>